<dbReference type="AlphaFoldDB" id="A0A061AAR5"/>
<organism evidence="1 2">
    <name type="scientific">Acholeplasma oculi</name>
    <dbReference type="NCBI Taxonomy" id="35623"/>
    <lineage>
        <taxon>Bacteria</taxon>
        <taxon>Bacillati</taxon>
        <taxon>Mycoplasmatota</taxon>
        <taxon>Mollicutes</taxon>
        <taxon>Acholeplasmatales</taxon>
        <taxon>Acholeplasmataceae</taxon>
        <taxon>Acholeplasma</taxon>
    </lineage>
</organism>
<keyword evidence="2" id="KW-1185">Reference proteome</keyword>
<reference evidence="2" key="1">
    <citation type="submission" date="2014-05" db="EMBL/GenBank/DDBJ databases">
        <authorList>
            <person name="Kube M."/>
        </authorList>
    </citation>
    <scope>NUCLEOTIDE SEQUENCE [LARGE SCALE GENOMIC DNA]</scope>
</reference>
<evidence type="ECO:0000313" key="2">
    <source>
        <dbReference type="Proteomes" id="UP000032434"/>
    </source>
</evidence>
<gene>
    <name evidence="1" type="primary">nrgB</name>
    <name evidence="1" type="ORF">Aocu_09170</name>
</gene>
<proteinExistence type="predicted"/>
<protein>
    <submittedName>
        <fullName evidence="1">Nitrogen regulatory PII-like protein</fullName>
    </submittedName>
</protein>
<dbReference type="FunCoup" id="A0A061AAR5">
    <property type="interactions" value="7"/>
</dbReference>
<dbReference type="KEGG" id="aoc:Aocu_09170"/>
<sequence length="107" mass="11788">MKMIIAIVSNDDANKVQKGLVKEHFFATRLSTKGGFLREGNATFLIGVNDEKVPEVLDIFEKYSKTRNKIVPNAIVNEFGAFSALPIEVSVGGATVFILNVDQFIKI</sequence>
<dbReference type="RefSeq" id="WP_045749457.1">
    <property type="nucleotide sequence ID" value="NZ_FUZK01000001.1"/>
</dbReference>
<dbReference type="InterPro" id="IPR010375">
    <property type="entry name" value="CdAMP_rec"/>
</dbReference>
<dbReference type="InterPro" id="IPR011322">
    <property type="entry name" value="N-reg_PII-like_a/b"/>
</dbReference>
<dbReference type="HOGENOM" id="CLU_143974_0_0_14"/>
<dbReference type="OrthoDB" id="9794275at2"/>
<dbReference type="PATRIC" id="fig|35623.3.peg.916"/>
<name>A0A061AAR5_9MOLU</name>
<dbReference type="Proteomes" id="UP000032434">
    <property type="component" value="Chromosome 1"/>
</dbReference>
<dbReference type="PANTHER" id="PTHR38456:SF1">
    <property type="entry name" value="CYCLIC DI-AMP RECEPTOR A"/>
    <property type="match status" value="1"/>
</dbReference>
<dbReference type="PANTHER" id="PTHR38456">
    <property type="entry name" value="CYCLIC DI-AMP RECEPTOR A"/>
    <property type="match status" value="1"/>
</dbReference>
<dbReference type="InterPro" id="IPR015867">
    <property type="entry name" value="N-reg_PII/ATP_PRibTrfase_C"/>
</dbReference>
<dbReference type="SUPFAM" id="SSF54913">
    <property type="entry name" value="GlnB-like"/>
    <property type="match status" value="1"/>
</dbReference>
<dbReference type="Gene3D" id="3.30.70.120">
    <property type="match status" value="1"/>
</dbReference>
<dbReference type="InParanoid" id="A0A061AAR5"/>
<accession>A0A061AAR5</accession>
<dbReference type="EMBL" id="LK028559">
    <property type="protein sequence ID" value="CDR30990.1"/>
    <property type="molecule type" value="Genomic_DNA"/>
</dbReference>
<dbReference type="STRING" id="35623.Aocu_09170"/>
<dbReference type="Pfam" id="PF06153">
    <property type="entry name" value="CdAMP_rec"/>
    <property type="match status" value="1"/>
</dbReference>
<evidence type="ECO:0000313" key="1">
    <source>
        <dbReference type="EMBL" id="CDR30990.1"/>
    </source>
</evidence>